<dbReference type="eggNOG" id="COG2206">
    <property type="taxonomic scope" value="Bacteria"/>
</dbReference>
<dbReference type="Proteomes" id="UP000008522">
    <property type="component" value="Chromosome"/>
</dbReference>
<dbReference type="EMBL" id="CP002874">
    <property type="protein sequence ID" value="AEM23073.1"/>
    <property type="molecule type" value="Genomic_DNA"/>
</dbReference>
<evidence type="ECO:0000313" key="2">
    <source>
        <dbReference type="Proteomes" id="UP000008522"/>
    </source>
</evidence>
<dbReference type="AlphaFoldDB" id="G0ENB3"/>
<organism evidence="1 2">
    <name type="scientific">Brachyspira intermedia (strain ATCC 51140 / PWS/A)</name>
    <name type="common">Serpulina intermedia</name>
    <dbReference type="NCBI Taxonomy" id="1045858"/>
    <lineage>
        <taxon>Bacteria</taxon>
        <taxon>Pseudomonadati</taxon>
        <taxon>Spirochaetota</taxon>
        <taxon>Spirochaetia</taxon>
        <taxon>Brachyspirales</taxon>
        <taxon>Brachyspiraceae</taxon>
        <taxon>Brachyspira</taxon>
    </lineage>
</organism>
<accession>G0ENB3</accession>
<dbReference type="PATRIC" id="fig|1045858.4.peg.2471"/>
<name>G0ENB3_BRAIP</name>
<reference evidence="1 2" key="1">
    <citation type="journal article" date="2011" name="BMC Genomics">
        <title>Complete genome sequence of Brachyspira intermedia reveals unique genomic features in Brachyspira species and phage-mediated horizontal gene transfer.</title>
        <authorList>
            <person name="Hafstrom T."/>
            <person name="Jansson D.S."/>
            <person name="Segerman B."/>
        </authorList>
    </citation>
    <scope>NUCLEOTIDE SEQUENCE [LARGE SCALE GENOMIC DNA]</scope>
    <source>
        <strain evidence="2">ATCC 51140 / PWS/A</strain>
    </source>
</reference>
<keyword evidence="2" id="KW-1185">Reference proteome</keyword>
<proteinExistence type="predicted"/>
<dbReference type="RefSeq" id="WP_014488880.1">
    <property type="nucleotide sequence ID" value="NC_017243.1"/>
</dbReference>
<dbReference type="HOGENOM" id="CLU_046820_0_0_12"/>
<dbReference type="GeneID" id="44970962"/>
<dbReference type="KEGG" id="bip:Bint_2469"/>
<gene>
    <name evidence="1" type="ordered locus">Bint_2469</name>
</gene>
<sequence length="365" mass="42831">MTMTTIKDNNLFDVYKMYFKHGDFNDFSNVKRNHILSSLIREIKIINAKKDSISEKEIESIYDILVKLSVMARIDLIMAMKGIKSKDISFIGGIKRSKDVIDYALKIIVKLLYKLDEEQITSHYTNKFIDNDSISHTSRVFIITVRFMKYYNNSINNNIVSDIRKKFKKRYSNYYKNVLRKFNISKKITRLEHVYKNGLRDILFNELVNIAISAFWHDISNLSNNYNKDYNTSKCYSYLKHFVKYNYDISLTVGLHNEYYGYGNGVFLNYYNTIINSNTLFAPNYIISFDYNDTLKLNSVSYFPSKVLEIIDLFDRITYSNNSSVNNDDALAFISDNYLDKEVKVDPIIFDIFSSFVSDNIKLIA</sequence>
<evidence type="ECO:0000313" key="1">
    <source>
        <dbReference type="EMBL" id="AEM23073.1"/>
    </source>
</evidence>
<protein>
    <submittedName>
        <fullName evidence="1">Uncharacterized protein</fullName>
    </submittedName>
</protein>
<dbReference type="OrthoDB" id="306009at2"/>